<dbReference type="SUPFAM" id="SSF75169">
    <property type="entry name" value="DsrEFH-like"/>
    <property type="match status" value="1"/>
</dbReference>
<comment type="caution">
    <text evidence="1">The sequence shown here is derived from an EMBL/GenBank/DDBJ whole genome shotgun (WGS) entry which is preliminary data.</text>
</comment>
<dbReference type="Proteomes" id="UP000254134">
    <property type="component" value="Unassembled WGS sequence"/>
</dbReference>
<dbReference type="AlphaFoldDB" id="A0A7M2Z2W1"/>
<dbReference type="Gene3D" id="3.40.1260.10">
    <property type="entry name" value="DsrEFH-like"/>
    <property type="match status" value="1"/>
</dbReference>
<reference evidence="1 2" key="1">
    <citation type="submission" date="2018-07" db="EMBL/GenBank/DDBJ databases">
        <title>High-quality-draft genome sequence of Gaiella occulta.</title>
        <authorList>
            <person name="Severino R."/>
            <person name="Froufe H.J.C."/>
            <person name="Rainey F.A."/>
            <person name="Barroso C."/>
            <person name="Albuquerque L."/>
            <person name="Lobo-Da-Cunha A."/>
            <person name="Da Costa M.S."/>
            <person name="Egas C."/>
        </authorList>
    </citation>
    <scope>NUCLEOTIDE SEQUENCE [LARGE SCALE GENOMIC DNA]</scope>
    <source>
        <strain evidence="1 2">F2-233</strain>
    </source>
</reference>
<evidence type="ECO:0000313" key="2">
    <source>
        <dbReference type="Proteomes" id="UP000254134"/>
    </source>
</evidence>
<dbReference type="RefSeq" id="WP_114795051.1">
    <property type="nucleotide sequence ID" value="NZ_QQZY01000001.1"/>
</dbReference>
<name>A0A7M2Z2W1_9ACTN</name>
<proteinExistence type="predicted"/>
<dbReference type="InterPro" id="IPR027396">
    <property type="entry name" value="DsrEFH-like"/>
</dbReference>
<dbReference type="EMBL" id="QQZY01000001">
    <property type="protein sequence ID" value="RDI76223.1"/>
    <property type="molecule type" value="Genomic_DNA"/>
</dbReference>
<dbReference type="OrthoDB" id="9807925at2"/>
<accession>A0A7M2Z2W1</accession>
<organism evidence="1 2">
    <name type="scientific">Gaiella occulta</name>
    <dbReference type="NCBI Taxonomy" id="1002870"/>
    <lineage>
        <taxon>Bacteria</taxon>
        <taxon>Bacillati</taxon>
        <taxon>Actinomycetota</taxon>
        <taxon>Thermoleophilia</taxon>
        <taxon>Gaiellales</taxon>
        <taxon>Gaiellaceae</taxon>
        <taxon>Gaiella</taxon>
    </lineage>
</organism>
<dbReference type="Pfam" id="PF02635">
    <property type="entry name" value="DsrE"/>
    <property type="match status" value="1"/>
</dbReference>
<reference evidence="2" key="2">
    <citation type="journal article" date="2019" name="MicrobiologyOpen">
        <title>High-quality draft genome sequence of Gaiella occulta isolated from a 150 meter deep mineral water borehole and comparison with the genome sequences of other deep-branching lineages of the phylum Actinobacteria.</title>
        <authorList>
            <person name="Severino R."/>
            <person name="Froufe H.J.C."/>
            <person name="Barroso C."/>
            <person name="Albuquerque L."/>
            <person name="Lobo-da-Cunha A."/>
            <person name="da Costa M.S."/>
            <person name="Egas C."/>
        </authorList>
    </citation>
    <scope>NUCLEOTIDE SEQUENCE [LARGE SCALE GENOMIC DNA]</scope>
    <source>
        <strain evidence="2">F2-233</strain>
    </source>
</reference>
<protein>
    <submittedName>
        <fullName evidence="1">DsrE/DsrF-like family</fullName>
    </submittedName>
</protein>
<sequence>MDKAAIVVLADIETHGDMGRLVNALSAAEELREHGDDVTIIFDGAGVRWAAELSQPDHRLHETFERVRDKVAGACHYCAGAFEVRDELEQIGFPLLRDHKGHPSLRSLVHDGYEVITF</sequence>
<gene>
    <name evidence="1" type="ORF">Gocc_0642</name>
</gene>
<keyword evidence="2" id="KW-1185">Reference proteome</keyword>
<evidence type="ECO:0000313" key="1">
    <source>
        <dbReference type="EMBL" id="RDI76223.1"/>
    </source>
</evidence>
<dbReference type="InterPro" id="IPR003787">
    <property type="entry name" value="Sulphur_relay_DsrE/F-like"/>
</dbReference>